<dbReference type="STRING" id="765912.Thimo_3458"/>
<protein>
    <submittedName>
        <fullName evidence="2">Uncharacterized protein</fullName>
    </submittedName>
</protein>
<dbReference type="AlphaFoldDB" id="L0H253"/>
<dbReference type="EMBL" id="CP003051">
    <property type="protein sequence ID" value="AGA92122.1"/>
    <property type="molecule type" value="Genomic_DNA"/>
</dbReference>
<gene>
    <name evidence="2" type="ORF">Thimo_3458</name>
</gene>
<sequence length="65" mass="7016">MLGHDEIDVGADLTSAVGYEKRRTKNADQSQVRFQADVAGLPERQRTGQMSRARSTGGAKPQVTA</sequence>
<evidence type="ECO:0000256" key="1">
    <source>
        <dbReference type="SAM" id="MobiDB-lite"/>
    </source>
</evidence>
<keyword evidence="3" id="KW-1185">Reference proteome</keyword>
<dbReference type="Proteomes" id="UP000010816">
    <property type="component" value="Chromosome"/>
</dbReference>
<accession>L0H253</accession>
<reference evidence="2 3" key="1">
    <citation type="submission" date="2011-09" db="EMBL/GenBank/DDBJ databases">
        <title>Complete sequence of chromosome of Thioflavicoccus mobilis 8321.</title>
        <authorList>
            <consortium name="US DOE Joint Genome Institute"/>
            <person name="Lucas S."/>
            <person name="Han J."/>
            <person name="Lapidus A."/>
            <person name="Cheng J.-F."/>
            <person name="Goodwin L."/>
            <person name="Pitluck S."/>
            <person name="Peters L."/>
            <person name="Ovchinnikova G."/>
            <person name="Lu M."/>
            <person name="Detter J.C."/>
            <person name="Han C."/>
            <person name="Tapia R."/>
            <person name="Land M."/>
            <person name="Hauser L."/>
            <person name="Kyrpides N."/>
            <person name="Ivanova N."/>
            <person name="Pagani I."/>
            <person name="Vogl K."/>
            <person name="Liu Z."/>
            <person name="Imhoff J."/>
            <person name="Thiel V."/>
            <person name="Frigaard N.-U."/>
            <person name="Bryant D."/>
            <person name="Woyke T."/>
        </authorList>
    </citation>
    <scope>NUCLEOTIDE SEQUENCE [LARGE SCALE GENOMIC DNA]</scope>
    <source>
        <strain evidence="2 3">8321</strain>
    </source>
</reference>
<dbReference type="KEGG" id="tmb:Thimo_3458"/>
<evidence type="ECO:0000313" key="3">
    <source>
        <dbReference type="Proteomes" id="UP000010816"/>
    </source>
</evidence>
<feature type="region of interest" description="Disordered" evidence="1">
    <location>
        <begin position="21"/>
        <end position="65"/>
    </location>
</feature>
<dbReference type="HOGENOM" id="CLU_2848464_0_0_6"/>
<evidence type="ECO:0000313" key="2">
    <source>
        <dbReference type="EMBL" id="AGA92122.1"/>
    </source>
</evidence>
<name>L0H253_9GAMM</name>
<proteinExistence type="predicted"/>
<organism evidence="2 3">
    <name type="scientific">Thioflavicoccus mobilis 8321</name>
    <dbReference type="NCBI Taxonomy" id="765912"/>
    <lineage>
        <taxon>Bacteria</taxon>
        <taxon>Pseudomonadati</taxon>
        <taxon>Pseudomonadota</taxon>
        <taxon>Gammaproteobacteria</taxon>
        <taxon>Chromatiales</taxon>
        <taxon>Chromatiaceae</taxon>
        <taxon>Thioflavicoccus</taxon>
    </lineage>
</organism>